<proteinExistence type="predicted"/>
<dbReference type="Proteomes" id="UP000324222">
    <property type="component" value="Unassembled WGS sequence"/>
</dbReference>
<evidence type="ECO:0000313" key="2">
    <source>
        <dbReference type="Proteomes" id="UP000324222"/>
    </source>
</evidence>
<comment type="caution">
    <text evidence="1">The sequence shown here is derived from an EMBL/GenBank/DDBJ whole genome shotgun (WGS) entry which is preliminary data.</text>
</comment>
<evidence type="ECO:0000313" key="1">
    <source>
        <dbReference type="EMBL" id="MPC23737.1"/>
    </source>
</evidence>
<protein>
    <submittedName>
        <fullName evidence="1">Uncharacterized protein</fullName>
    </submittedName>
</protein>
<name>A0A5B7DRH7_PORTR</name>
<gene>
    <name evidence="1" type="ORF">E2C01_016798</name>
</gene>
<dbReference type="AlphaFoldDB" id="A0A5B7DRH7"/>
<reference evidence="1 2" key="1">
    <citation type="submission" date="2019-05" db="EMBL/GenBank/DDBJ databases">
        <title>Another draft genome of Portunus trituberculatus and its Hox gene families provides insights of decapod evolution.</title>
        <authorList>
            <person name="Jeong J.-H."/>
            <person name="Song I."/>
            <person name="Kim S."/>
            <person name="Choi T."/>
            <person name="Kim D."/>
            <person name="Ryu S."/>
            <person name="Kim W."/>
        </authorList>
    </citation>
    <scope>NUCLEOTIDE SEQUENCE [LARGE SCALE GENOMIC DNA]</scope>
    <source>
        <tissue evidence="1">Muscle</tissue>
    </source>
</reference>
<accession>A0A5B7DRH7</accession>
<dbReference type="EMBL" id="VSRR010001246">
    <property type="protein sequence ID" value="MPC23737.1"/>
    <property type="molecule type" value="Genomic_DNA"/>
</dbReference>
<organism evidence="1 2">
    <name type="scientific">Portunus trituberculatus</name>
    <name type="common">Swimming crab</name>
    <name type="synonym">Neptunus trituberculatus</name>
    <dbReference type="NCBI Taxonomy" id="210409"/>
    <lineage>
        <taxon>Eukaryota</taxon>
        <taxon>Metazoa</taxon>
        <taxon>Ecdysozoa</taxon>
        <taxon>Arthropoda</taxon>
        <taxon>Crustacea</taxon>
        <taxon>Multicrustacea</taxon>
        <taxon>Malacostraca</taxon>
        <taxon>Eumalacostraca</taxon>
        <taxon>Eucarida</taxon>
        <taxon>Decapoda</taxon>
        <taxon>Pleocyemata</taxon>
        <taxon>Brachyura</taxon>
        <taxon>Eubrachyura</taxon>
        <taxon>Portunoidea</taxon>
        <taxon>Portunidae</taxon>
        <taxon>Portuninae</taxon>
        <taxon>Portunus</taxon>
    </lineage>
</organism>
<keyword evidence="2" id="KW-1185">Reference proteome</keyword>
<sequence>MYMRRGLRWLGVNLLRSALLATPAMQLFIMMRSYRSGAALHCSHLLQHRLRCEGTLSSILHRHQDSLVDVVMVTSDTTMTRRLRNFITGNRTRRRCCN</sequence>